<dbReference type="OrthoDB" id="5525680at2759"/>
<dbReference type="Pfam" id="PF02656">
    <property type="entry name" value="DUF202"/>
    <property type="match status" value="1"/>
</dbReference>
<keyword evidence="4 5" id="KW-0472">Membrane</keyword>
<dbReference type="PANTHER" id="PTHR34187:SF3">
    <property type="entry name" value="DUF DOMAIN PROTEIN (AFU_ORTHOLOGUE AFUA_6G11150)"/>
    <property type="match status" value="1"/>
</dbReference>
<evidence type="ECO:0000256" key="4">
    <source>
        <dbReference type="ARBA" id="ARBA00023136"/>
    </source>
</evidence>
<sequence>MPEDSAAQDGSHPRPPYNPLVNIVHSKPVMVEEHLEDKTHIFLTFPLFGALLFENSTSDARDHCANERTFLSWLRLSMYLAIVAIAIIISFQLKGKPTDLERRMALPLGLIFWVLSLACLTNGFANYVRTVKKYSHKAALVQSGWKTQVVFTILGTVILGSCILFLVTDAHR</sequence>
<comment type="caution">
    <text evidence="7">The sequence shown here is derived from an EMBL/GenBank/DDBJ whole genome shotgun (WGS) entry which is preliminary data.</text>
</comment>
<dbReference type="PANTHER" id="PTHR34187">
    <property type="entry name" value="FGR18P"/>
    <property type="match status" value="1"/>
</dbReference>
<dbReference type="AlphaFoldDB" id="A0A3A2ZYE8"/>
<evidence type="ECO:0000256" key="1">
    <source>
        <dbReference type="ARBA" id="ARBA00004127"/>
    </source>
</evidence>
<dbReference type="InterPro" id="IPR052053">
    <property type="entry name" value="IM_YidH-like"/>
</dbReference>
<dbReference type="Proteomes" id="UP000266188">
    <property type="component" value="Unassembled WGS sequence"/>
</dbReference>
<evidence type="ECO:0000313" key="7">
    <source>
        <dbReference type="EMBL" id="RJE24384.1"/>
    </source>
</evidence>
<evidence type="ECO:0000256" key="5">
    <source>
        <dbReference type="SAM" id="Phobius"/>
    </source>
</evidence>
<dbReference type="EMBL" id="MVGC01000083">
    <property type="protein sequence ID" value="RJE24384.1"/>
    <property type="molecule type" value="Genomic_DNA"/>
</dbReference>
<evidence type="ECO:0000256" key="3">
    <source>
        <dbReference type="ARBA" id="ARBA00022989"/>
    </source>
</evidence>
<protein>
    <recommendedName>
        <fullName evidence="6">DUF202 domain-containing protein</fullName>
    </recommendedName>
</protein>
<name>A0A3A2ZYE8_9EURO</name>
<dbReference type="InterPro" id="IPR003807">
    <property type="entry name" value="DUF202"/>
</dbReference>
<proteinExistence type="predicted"/>
<keyword evidence="2 5" id="KW-0812">Transmembrane</keyword>
<comment type="subcellular location">
    <subcellularLocation>
        <location evidence="1">Endomembrane system</location>
        <topology evidence="1">Multi-pass membrane protein</topology>
    </subcellularLocation>
</comment>
<organism evidence="7 8">
    <name type="scientific">Aspergillus sclerotialis</name>
    <dbReference type="NCBI Taxonomy" id="2070753"/>
    <lineage>
        <taxon>Eukaryota</taxon>
        <taxon>Fungi</taxon>
        <taxon>Dikarya</taxon>
        <taxon>Ascomycota</taxon>
        <taxon>Pezizomycotina</taxon>
        <taxon>Eurotiomycetes</taxon>
        <taxon>Eurotiomycetidae</taxon>
        <taxon>Eurotiales</taxon>
        <taxon>Aspergillaceae</taxon>
        <taxon>Aspergillus</taxon>
        <taxon>Aspergillus subgen. Polypaecilum</taxon>
    </lineage>
</organism>
<accession>A0A3A2ZYE8</accession>
<keyword evidence="3 5" id="KW-1133">Transmembrane helix</keyword>
<gene>
    <name evidence="7" type="ORF">PHISCL_03283</name>
</gene>
<evidence type="ECO:0000259" key="6">
    <source>
        <dbReference type="Pfam" id="PF02656"/>
    </source>
</evidence>
<evidence type="ECO:0000256" key="2">
    <source>
        <dbReference type="ARBA" id="ARBA00022692"/>
    </source>
</evidence>
<keyword evidence="8" id="KW-1185">Reference proteome</keyword>
<feature type="transmembrane region" description="Helical" evidence="5">
    <location>
        <begin position="76"/>
        <end position="93"/>
    </location>
</feature>
<reference evidence="8" key="1">
    <citation type="submission" date="2017-02" db="EMBL/GenBank/DDBJ databases">
        <authorList>
            <person name="Tafer H."/>
            <person name="Lopandic K."/>
        </authorList>
    </citation>
    <scope>NUCLEOTIDE SEQUENCE [LARGE SCALE GENOMIC DNA]</scope>
    <source>
        <strain evidence="8">CBS 366.77</strain>
    </source>
</reference>
<evidence type="ECO:0000313" key="8">
    <source>
        <dbReference type="Proteomes" id="UP000266188"/>
    </source>
</evidence>
<feature type="transmembrane region" description="Helical" evidence="5">
    <location>
        <begin position="148"/>
        <end position="167"/>
    </location>
</feature>
<dbReference type="GO" id="GO:0012505">
    <property type="term" value="C:endomembrane system"/>
    <property type="evidence" value="ECO:0007669"/>
    <property type="project" value="UniProtKB-SubCell"/>
</dbReference>
<feature type="domain" description="DUF202" evidence="6">
    <location>
        <begin position="61"/>
        <end position="132"/>
    </location>
</feature>
<feature type="transmembrane region" description="Helical" evidence="5">
    <location>
        <begin position="105"/>
        <end position="128"/>
    </location>
</feature>